<evidence type="ECO:0000313" key="1">
    <source>
        <dbReference type="EMBL" id="CAH1406847.1"/>
    </source>
</evidence>
<organism evidence="1 2">
    <name type="scientific">Nezara viridula</name>
    <name type="common">Southern green stink bug</name>
    <name type="synonym">Cimex viridulus</name>
    <dbReference type="NCBI Taxonomy" id="85310"/>
    <lineage>
        <taxon>Eukaryota</taxon>
        <taxon>Metazoa</taxon>
        <taxon>Ecdysozoa</taxon>
        <taxon>Arthropoda</taxon>
        <taxon>Hexapoda</taxon>
        <taxon>Insecta</taxon>
        <taxon>Pterygota</taxon>
        <taxon>Neoptera</taxon>
        <taxon>Paraneoptera</taxon>
        <taxon>Hemiptera</taxon>
        <taxon>Heteroptera</taxon>
        <taxon>Panheteroptera</taxon>
        <taxon>Pentatomomorpha</taxon>
        <taxon>Pentatomoidea</taxon>
        <taxon>Pentatomidae</taxon>
        <taxon>Pentatominae</taxon>
        <taxon>Nezara</taxon>
    </lineage>
</organism>
<evidence type="ECO:0000313" key="2">
    <source>
        <dbReference type="Proteomes" id="UP001152798"/>
    </source>
</evidence>
<proteinExistence type="predicted"/>
<protein>
    <submittedName>
        <fullName evidence="1">Uncharacterized protein</fullName>
    </submittedName>
</protein>
<gene>
    <name evidence="1" type="ORF">NEZAVI_LOCUS14688</name>
</gene>
<dbReference type="AlphaFoldDB" id="A0A9P0HSG7"/>
<sequence>MRGRWPDVKGKLIIVISQPGQSLSTEGCLELLGLLELESWRAGGGGSGGKYTCLLHTSIFSGFSDKCLQILISWLVELDTLDQEMSYRVSYKAVACTTYLTGFNSQSSIF</sequence>
<name>A0A9P0HSG7_NEZVI</name>
<accession>A0A9P0HSG7</accession>
<dbReference type="EMBL" id="OV725083">
    <property type="protein sequence ID" value="CAH1406847.1"/>
    <property type="molecule type" value="Genomic_DNA"/>
</dbReference>
<keyword evidence="2" id="KW-1185">Reference proteome</keyword>
<dbReference type="Proteomes" id="UP001152798">
    <property type="component" value="Chromosome 7"/>
</dbReference>
<reference evidence="1" key="1">
    <citation type="submission" date="2022-01" db="EMBL/GenBank/DDBJ databases">
        <authorList>
            <person name="King R."/>
        </authorList>
    </citation>
    <scope>NUCLEOTIDE SEQUENCE</scope>
</reference>